<keyword evidence="2" id="KW-1185">Reference proteome</keyword>
<dbReference type="HOGENOM" id="CLU_469880_0_0_7"/>
<dbReference type="eggNOG" id="ENOG502Z7QH">
    <property type="taxonomic scope" value="Bacteria"/>
</dbReference>
<name>F3Z2Y0_DESAF</name>
<dbReference type="EMBL" id="CP003221">
    <property type="protein sequence ID" value="EGJ51388.1"/>
    <property type="molecule type" value="Genomic_DNA"/>
</dbReference>
<organism evidence="1 2">
    <name type="scientific">Desulfocurvibacter africanus subsp. africanus str. Walvis Bay</name>
    <dbReference type="NCBI Taxonomy" id="690850"/>
    <lineage>
        <taxon>Bacteria</taxon>
        <taxon>Pseudomonadati</taxon>
        <taxon>Thermodesulfobacteriota</taxon>
        <taxon>Desulfovibrionia</taxon>
        <taxon>Desulfovibrionales</taxon>
        <taxon>Desulfovibrionaceae</taxon>
        <taxon>Desulfocurvibacter</taxon>
    </lineage>
</organism>
<reference evidence="1 2" key="1">
    <citation type="journal article" date="2011" name="J. Bacteriol.">
        <title>Genome sequence of the mercury-methylating and pleomorphic Desulfovibrio africanus Strain Walvis Bay.</title>
        <authorList>
            <person name="Brown S.D."/>
            <person name="Wall J.D."/>
            <person name="Kucken A.M."/>
            <person name="Gilmour C.C."/>
            <person name="Podar M."/>
            <person name="Brandt C.C."/>
            <person name="Teshima H."/>
            <person name="Detter J.C."/>
            <person name="Han C.S."/>
            <person name="Land M.L."/>
            <person name="Lucas S."/>
            <person name="Han J."/>
            <person name="Pennacchio L."/>
            <person name="Nolan M."/>
            <person name="Pitluck S."/>
            <person name="Woyke T."/>
            <person name="Goodwin L."/>
            <person name="Palumbo A.V."/>
            <person name="Elias D.A."/>
        </authorList>
    </citation>
    <scope>NUCLEOTIDE SEQUENCE [LARGE SCALE GENOMIC DNA]</scope>
    <source>
        <strain evidence="1 2">Walvis Bay</strain>
    </source>
</reference>
<proteinExistence type="predicted"/>
<protein>
    <submittedName>
        <fullName evidence="1">Uncharacterized protein</fullName>
    </submittedName>
</protein>
<gene>
    <name evidence="1" type="ORF">Desaf_3091</name>
</gene>
<dbReference type="RefSeq" id="WP_014261033.1">
    <property type="nucleotide sequence ID" value="NC_016629.1"/>
</dbReference>
<sequence>MAMIWEEAFTRSAGIAWKDNGKAIEGILHINTLDALKRFLDVVHIKYCLLKPYFEHENYPLVESRELLPSFEVDLFEFKELPGFSMVAFERPIDSLHEIFQFDRVHNILDLPETSGGVACPLLNTVGAQNLQTFRSRLPRKSHEKFMQQFGGKDISYLEHYPVLLEYLLQLERGQVMSTDRNGEFYLSGVYASFPSDLDSEIKRFGFKIKKFRPGDNCLYERNRLFVYQFLMELYGFPIVSERRTSSALFSRRLFRMGERFLIRVLGQSDRTITTLYSHPRAKHYPRAEKVALVSVDKEQKEALAILKRDGFFVDEEKRVIILRILYKQHRFNPFNVREDRALSVLRQEVIHPLTGEVLSDLNIIKDTYNMILRLTDIVRGEYMGIITFKRQEIVKDTDTHDKRLKFLYSWLSKHQRRIIGYSDEFYAGVVKALDSYLLNPDNYDTFNDLHDLYQEVWAKYSYIQQARKVKLLEDLLDREYKGKKVSYLEMLQVMTDVLNDLKFEIVNYFDELVGNVLAIGEQILSDRYLLRNYFEKEDDELTEYGKKTKKLYSRLVSLLDEFRSIRKSRRERNPAPALTTAM</sequence>
<evidence type="ECO:0000313" key="1">
    <source>
        <dbReference type="EMBL" id="EGJ51388.1"/>
    </source>
</evidence>
<dbReference type="KEGG" id="daf:Desaf_3091"/>
<dbReference type="AlphaFoldDB" id="F3Z2Y0"/>
<dbReference type="STRING" id="690850.Desaf_3091"/>
<evidence type="ECO:0000313" key="2">
    <source>
        <dbReference type="Proteomes" id="UP000007844"/>
    </source>
</evidence>
<dbReference type="Proteomes" id="UP000007844">
    <property type="component" value="Chromosome"/>
</dbReference>
<accession>F3Z2Y0</accession>